<evidence type="ECO:0000259" key="2">
    <source>
        <dbReference type="Pfam" id="PF00294"/>
    </source>
</evidence>
<dbReference type="Gene3D" id="3.40.1190.20">
    <property type="match status" value="1"/>
</dbReference>
<feature type="chain" id="PRO_5009320327" evidence="1">
    <location>
        <begin position="25"/>
        <end position="328"/>
    </location>
</feature>
<reference evidence="4" key="1">
    <citation type="submission" date="2016-11" db="UniProtKB">
        <authorList>
            <consortium name="WormBaseParasite"/>
        </authorList>
    </citation>
    <scope>IDENTIFICATION</scope>
</reference>
<keyword evidence="3" id="KW-1185">Reference proteome</keyword>
<dbReference type="GO" id="GO:0006796">
    <property type="term" value="P:phosphate-containing compound metabolic process"/>
    <property type="evidence" value="ECO:0007669"/>
    <property type="project" value="UniProtKB-ARBA"/>
</dbReference>
<name>A0A1I8HQ02_9PLAT</name>
<protein>
    <submittedName>
        <fullName evidence="4">PfkB domain-containing protein</fullName>
    </submittedName>
</protein>
<dbReference type="Proteomes" id="UP000095280">
    <property type="component" value="Unplaced"/>
</dbReference>
<dbReference type="InterPro" id="IPR011611">
    <property type="entry name" value="PfkB_dom"/>
</dbReference>
<evidence type="ECO:0000313" key="3">
    <source>
        <dbReference type="Proteomes" id="UP000095280"/>
    </source>
</evidence>
<feature type="signal peptide" evidence="1">
    <location>
        <begin position="1"/>
        <end position="24"/>
    </location>
</feature>
<dbReference type="WBParaSite" id="maker-uti_cns_0007216-snap-gene-0.9-mRNA-1">
    <property type="protein sequence ID" value="maker-uti_cns_0007216-snap-gene-0.9-mRNA-1"/>
    <property type="gene ID" value="maker-uti_cns_0007216-snap-gene-0.9"/>
</dbReference>
<keyword evidence="1" id="KW-0732">Signal</keyword>
<dbReference type="InterPro" id="IPR029056">
    <property type="entry name" value="Ribokinase-like"/>
</dbReference>
<dbReference type="AlphaFoldDB" id="A0A1I8HQ02"/>
<sequence length="328" mass="34545">MLHTPGSIICVGLCCLDLVSKVDQFPLEDTDSRANISWQLGGNAAHNAIVLAALESKPVYFAGTMPSENSFNGNYIRSVFAKHSIDTSLSQSVQGDACPVSMVIVNTDNGSRTILHDRGDFPEFSFDQLRDRDFAAADVGWIHFEGRRNASEIAAMLSRIRAMNQRAASMSSASVAMRIRTSVELEKCRPELTSLLGNCDVIFLSKEFASFHGAADKVAAVRLFLERVDVGATVICAWGELGCAGAVRSGGGHGSDIISVPAAAPDGPVVDTLGAGDSFVAACLHGLRAGRSLAEALRLAAAVAGAKCARADGFSRVADWAGRAAKLS</sequence>
<dbReference type="SUPFAM" id="SSF53613">
    <property type="entry name" value="Ribokinase-like"/>
    <property type="match status" value="1"/>
</dbReference>
<dbReference type="Pfam" id="PF00294">
    <property type="entry name" value="PfkB"/>
    <property type="match status" value="1"/>
</dbReference>
<evidence type="ECO:0000313" key="4">
    <source>
        <dbReference type="WBParaSite" id="maker-uti_cns_0007216-snap-gene-0.9-mRNA-1"/>
    </source>
</evidence>
<accession>A0A1I8HQ02</accession>
<dbReference type="InterPro" id="IPR052562">
    <property type="entry name" value="Ketohexokinase-related"/>
</dbReference>
<organism evidence="3 4">
    <name type="scientific">Macrostomum lignano</name>
    <dbReference type="NCBI Taxonomy" id="282301"/>
    <lineage>
        <taxon>Eukaryota</taxon>
        <taxon>Metazoa</taxon>
        <taxon>Spiralia</taxon>
        <taxon>Lophotrochozoa</taxon>
        <taxon>Platyhelminthes</taxon>
        <taxon>Rhabditophora</taxon>
        <taxon>Macrostomorpha</taxon>
        <taxon>Macrostomida</taxon>
        <taxon>Macrostomidae</taxon>
        <taxon>Macrostomum</taxon>
    </lineage>
</organism>
<dbReference type="PANTHER" id="PTHR42774:SF3">
    <property type="entry name" value="KETOHEXOKINASE"/>
    <property type="match status" value="1"/>
</dbReference>
<proteinExistence type="predicted"/>
<evidence type="ECO:0000256" key="1">
    <source>
        <dbReference type="SAM" id="SignalP"/>
    </source>
</evidence>
<dbReference type="PANTHER" id="PTHR42774">
    <property type="entry name" value="PHOSPHOTRANSFERASE SYSTEM TRANSPORT PROTEIN"/>
    <property type="match status" value="1"/>
</dbReference>
<feature type="domain" description="Carbohydrate kinase PfkB" evidence="2">
    <location>
        <begin position="7"/>
        <end position="310"/>
    </location>
</feature>